<evidence type="ECO:0000313" key="2">
    <source>
        <dbReference type="EMBL" id="MCM4079662.1"/>
    </source>
</evidence>
<protein>
    <submittedName>
        <fullName evidence="2">Uncharacterized protein</fullName>
    </submittedName>
</protein>
<reference evidence="2 3" key="1">
    <citation type="submission" date="2022-06" db="EMBL/GenBank/DDBJ databases">
        <title>Actinoplanes abujensis sp. nov., isolated from Nigerian arid soil.</title>
        <authorList>
            <person name="Ding P."/>
        </authorList>
    </citation>
    <scope>NUCLEOTIDE SEQUENCE [LARGE SCALE GENOMIC DNA]</scope>
    <source>
        <strain evidence="3">TRM88002</strain>
    </source>
</reference>
<gene>
    <name evidence="2" type="ORF">LXN57_18970</name>
</gene>
<proteinExistence type="predicted"/>
<dbReference type="RefSeq" id="WP_251799508.1">
    <property type="nucleotide sequence ID" value="NZ_JAMQOL010000023.1"/>
</dbReference>
<feature type="region of interest" description="Disordered" evidence="1">
    <location>
        <begin position="22"/>
        <end position="60"/>
    </location>
</feature>
<evidence type="ECO:0000256" key="1">
    <source>
        <dbReference type="SAM" id="MobiDB-lite"/>
    </source>
</evidence>
<sequence>MPTWIVVPCLLRLRDEFDDLAPHRDKREEGTIGDENHDSTSDHTPDEQSRHLKHKDADNRNEVHALDIDADLRLPGLPGRGMETAVQFLLARCRSGAETRLRYIIFNRRKVSRAPRARIQTAMGVSR</sequence>
<dbReference type="EMBL" id="JAMQOL010000023">
    <property type="protein sequence ID" value="MCM4079662.1"/>
    <property type="molecule type" value="Genomic_DNA"/>
</dbReference>
<dbReference type="Proteomes" id="UP001523216">
    <property type="component" value="Unassembled WGS sequence"/>
</dbReference>
<keyword evidence="3" id="KW-1185">Reference proteome</keyword>
<evidence type="ECO:0000313" key="3">
    <source>
        <dbReference type="Proteomes" id="UP001523216"/>
    </source>
</evidence>
<name>A0ABT0Y123_9ACTN</name>
<accession>A0ABT0Y123</accession>
<organism evidence="2 3">
    <name type="scientific">Paractinoplanes hotanensis</name>
    <dbReference type="NCBI Taxonomy" id="2906497"/>
    <lineage>
        <taxon>Bacteria</taxon>
        <taxon>Bacillati</taxon>
        <taxon>Actinomycetota</taxon>
        <taxon>Actinomycetes</taxon>
        <taxon>Micromonosporales</taxon>
        <taxon>Micromonosporaceae</taxon>
        <taxon>Paractinoplanes</taxon>
    </lineage>
</organism>
<comment type="caution">
    <text evidence="2">The sequence shown here is derived from an EMBL/GenBank/DDBJ whole genome shotgun (WGS) entry which is preliminary data.</text>
</comment>